<dbReference type="PRINTS" id="PR00775">
    <property type="entry name" value="HEATSHOCK90"/>
</dbReference>
<accession>A0A7W3NR55</accession>
<dbReference type="EMBL" id="JACJIJ010000002">
    <property type="protein sequence ID" value="MBA9055180.1"/>
    <property type="molecule type" value="Genomic_DNA"/>
</dbReference>
<evidence type="ECO:0000313" key="3">
    <source>
        <dbReference type="EMBL" id="MBA9055180.1"/>
    </source>
</evidence>
<dbReference type="InterPro" id="IPR020575">
    <property type="entry name" value="Hsp90_N"/>
</dbReference>
<gene>
    <name evidence="3" type="ORF">HDA42_004358</name>
</gene>
<evidence type="ECO:0000259" key="2">
    <source>
        <dbReference type="Pfam" id="PF24410"/>
    </source>
</evidence>
<feature type="domain" description="wHTH-Hsp90 Na associated" evidence="2">
    <location>
        <begin position="1322"/>
        <end position="1370"/>
    </location>
</feature>
<dbReference type="RefSeq" id="WP_182776370.1">
    <property type="nucleotide sequence ID" value="NZ_BAAAHW010000003.1"/>
</dbReference>
<feature type="domain" description="wHTH-Hsp90 Na associated" evidence="2">
    <location>
        <begin position="924"/>
        <end position="981"/>
    </location>
</feature>
<feature type="domain" description="wHTH-Hsp90 Na associated" evidence="2">
    <location>
        <begin position="1069"/>
        <end position="1117"/>
    </location>
</feature>
<keyword evidence="4" id="KW-1185">Reference proteome</keyword>
<dbReference type="InterPro" id="IPR036890">
    <property type="entry name" value="HATPase_C_sf"/>
</dbReference>
<dbReference type="Pfam" id="PF24410">
    <property type="entry name" value="wHTH-HSP90_Na-assoc"/>
    <property type="match status" value="5"/>
</dbReference>
<feature type="domain" description="iHD-CE" evidence="1">
    <location>
        <begin position="120"/>
        <end position="463"/>
    </location>
</feature>
<protein>
    <submittedName>
        <fullName evidence="3">Uncharacterized protein</fullName>
    </submittedName>
</protein>
<dbReference type="Pfam" id="PF24401">
    <property type="entry name" value="iHD-CE"/>
    <property type="match status" value="1"/>
</dbReference>
<proteinExistence type="predicted"/>
<dbReference type="SUPFAM" id="SSF55874">
    <property type="entry name" value="ATPase domain of HSP90 chaperone/DNA topoisomerase II/histidine kinase"/>
    <property type="match status" value="1"/>
</dbReference>
<feature type="domain" description="wHTH-Hsp90 Na associated" evidence="2">
    <location>
        <begin position="1009"/>
        <end position="1052"/>
    </location>
</feature>
<comment type="caution">
    <text evidence="3">The sequence shown here is derived from an EMBL/GenBank/DDBJ whole genome shotgun (WGS) entry which is preliminary data.</text>
</comment>
<dbReference type="Gene3D" id="3.30.565.10">
    <property type="entry name" value="Histidine kinase-like ATPase, C-terminal domain"/>
    <property type="match status" value="1"/>
</dbReference>
<dbReference type="GeneID" id="93975642"/>
<sequence length="1473" mass="162762">MTGRRRYEDELKRLYLAAGSPGSKKLAHEIKARYGEDVSVQTLDGWCEGNGVPRRTEKLTAFWRTLALLARERNGRVHIPSPEEWNVLLKEARKRRDEEQRHEDGSVAERPMTTGLPCIWRQLAQNSEAWSLVPGSAAERATALREQTADAASRLAELYDGEGELLAQDPWYDPELARRTVRWTDLRLADIRRTLDAPTLSPAEAALIALLPFLYQVQHAWIVAELAVVDPADLDEQAPGGPERAAFNAVLAGHKRLVRAAKLGTTLPDRGDGRAEVGWWLFHRWVKPQAAQPDRLERVLEALGPAGADLATVLEHPCLPWLLTCAHLGPRGLFREPPAESSYIDFGGHDAQQVRALLVGPLFAIGHAMAIEVTDLPSAVAEHVGIPEPLVPAQLLARVNKAKWTPVGDTLALDAPCDHPAAVAALTEHARHVDALLREARRTRPTPEIGALPVYAHADGVREVDERNQPRQAGEVIRFRLDEERIQELLMGENLYRDRALAIRELYQNALDACRYARAYQFRRDGRDTFQGRITFRQSFDEDEQRHYLECQDEGIGMDETVLAEVFSRAGVRFGDHPRSRDWADDDGLAVRPNSRFGIGVLSYFMLADEIRVTTCPMDTREGSQEQLTVLITGPGHYFRVRRTGRWGPVGTTVRLYLRDGKDAPSCVRELRRLLGVAEFPVTVEGEGGQESAAWEPGVLNPRESAAGRYDGFVAHGRTVSWPQGAARADGQVIWCEHGGGILADGIFIEPRVRRGVLADWALRGVVVNLMGASRPRALSVDRSEILDPDADQEVERLIRAALPTLLAADPPLLSVRWLTEVAQESPRLGDLVTEESGKAGAELDLRGHPAKVATAGFFAPDTAWVHSTHRNRDWEEEGLAAPYRPEDATLLWRLLAHPPNADLAALSRLVPELSRVRGVLPARPSDVLLRSEGGLASELRLWIDPAAGEEPVRPGHVLSAARPCGMSYEEVRCRMERLGLPVPARPLGPVAVDAPMTALVDRELRGMSTGPDADHWLPLADPVPPGHFAKAYLMLNIRVQDAMERMRVLGFRVPERGLPAVAPDHWVVRLLSRFLDGGDPWLPATEPVRAGHLLWAMGALGRPFAEIVATLTDYGLSPAPGCLDERSARQLLRLAGEWGWDDRMVRLLDMAEPVHPSLLLRASLYGGEPPSGVACRLRELGFTVGVLPERVEDPDHALLLGRGVDDRVVDTEVPLRKLVERAEASGLSPAAAAARLRAYGLRSRHTTLPDRLDPDDRNIFEWVHRFLPIGGNDLTTCTVPMVEAVRAAKHLRLSARAVLDCFRRYGVRVDWATAPEDPGHYDLDLFQLRRHGRPLDLDGPVPLFHLVNLCAELFLPPQTVASRLAEFGLEADARAMAELDETDLKLCRDDFGPNETGLPLDLEHPLTDFLDIACYAGLPLPELLPRLTRLGVDLRLVAEAVRAALPRVPGLVMAPEDEPATTATTALRSPAT</sequence>
<dbReference type="InterPro" id="IPR056507">
    <property type="entry name" value="wHTH-HSP90_Na-assoc"/>
</dbReference>
<evidence type="ECO:0000259" key="1">
    <source>
        <dbReference type="Pfam" id="PF24401"/>
    </source>
</evidence>
<reference evidence="3 4" key="1">
    <citation type="submission" date="2020-08" db="EMBL/GenBank/DDBJ databases">
        <title>Sequencing the genomes of 1000 actinobacteria strains.</title>
        <authorList>
            <person name="Klenk H.-P."/>
        </authorList>
    </citation>
    <scope>NUCLEOTIDE SEQUENCE [LARGE SCALE GENOMIC DNA]</scope>
    <source>
        <strain evidence="3 4">DSM 41827</strain>
    </source>
</reference>
<dbReference type="InterPro" id="IPR056506">
    <property type="entry name" value="iHD-CE"/>
</dbReference>
<dbReference type="Proteomes" id="UP000577386">
    <property type="component" value="Unassembled WGS sequence"/>
</dbReference>
<organism evidence="3 4">
    <name type="scientific">Streptomyces murinus</name>
    <dbReference type="NCBI Taxonomy" id="33900"/>
    <lineage>
        <taxon>Bacteria</taxon>
        <taxon>Bacillati</taxon>
        <taxon>Actinomycetota</taxon>
        <taxon>Actinomycetes</taxon>
        <taxon>Kitasatosporales</taxon>
        <taxon>Streptomycetaceae</taxon>
        <taxon>Streptomyces</taxon>
    </lineage>
</organism>
<feature type="domain" description="wHTH-Hsp90 Na associated" evidence="2">
    <location>
        <begin position="1194"/>
        <end position="1242"/>
    </location>
</feature>
<name>A0A7W3NR55_STRMR</name>
<evidence type="ECO:0000313" key="4">
    <source>
        <dbReference type="Proteomes" id="UP000577386"/>
    </source>
</evidence>